<dbReference type="AlphaFoldDB" id="A0A0K1ELB1"/>
<dbReference type="KEGG" id="ccro:CMC5_058760"/>
<dbReference type="STRING" id="52.CMC5_058760"/>
<accession>A0A0K1ELB1</accession>
<protein>
    <submittedName>
        <fullName evidence="1">Uncharacterized protein</fullName>
    </submittedName>
</protein>
<reference evidence="1 2" key="1">
    <citation type="submission" date="2015-07" db="EMBL/GenBank/DDBJ databases">
        <title>Genome analysis of myxobacterium Chondromyces crocatus Cm c5 reveals a high potential for natural compound synthesis and the genetic basis for the loss of fruiting body formation.</title>
        <authorList>
            <person name="Zaburannyi N."/>
            <person name="Bunk B."/>
            <person name="Maier J."/>
            <person name="Overmann J."/>
            <person name="Mueller R."/>
        </authorList>
    </citation>
    <scope>NUCLEOTIDE SEQUENCE [LARGE SCALE GENOMIC DNA]</scope>
    <source>
        <strain evidence="1 2">Cm c5</strain>
    </source>
</reference>
<proteinExistence type="predicted"/>
<gene>
    <name evidence="1" type="ORF">CMC5_058760</name>
</gene>
<evidence type="ECO:0000313" key="1">
    <source>
        <dbReference type="EMBL" id="AKT41670.1"/>
    </source>
</evidence>
<name>A0A0K1ELB1_CHOCO</name>
<dbReference type="EMBL" id="CP012159">
    <property type="protein sequence ID" value="AKT41670.1"/>
    <property type="molecule type" value="Genomic_DNA"/>
</dbReference>
<sequence length="188" mass="20476">MSPGFPSSLSASKGFLAALDGERQGSSTHYEGPDISAASNQPFYRDEGLAIATYARYLGAMPPLSREELERKFPPTDDPIRLENRRQLIWLLLATTPQLKQELLAEGRLKGLLEARLEGRLIQARASVRQVLSSRGLTLSPAEEDQIEACADLVTLVRWHEQAISATTVAEALRTQAGPGARPSADPV</sequence>
<keyword evidence="2" id="KW-1185">Reference proteome</keyword>
<dbReference type="Proteomes" id="UP000067626">
    <property type="component" value="Chromosome"/>
</dbReference>
<organism evidence="1 2">
    <name type="scientific">Chondromyces crocatus</name>
    <dbReference type="NCBI Taxonomy" id="52"/>
    <lineage>
        <taxon>Bacteria</taxon>
        <taxon>Pseudomonadati</taxon>
        <taxon>Myxococcota</taxon>
        <taxon>Polyangia</taxon>
        <taxon>Polyangiales</taxon>
        <taxon>Polyangiaceae</taxon>
        <taxon>Chondromyces</taxon>
    </lineage>
</organism>
<evidence type="ECO:0000313" key="2">
    <source>
        <dbReference type="Proteomes" id="UP000067626"/>
    </source>
</evidence>